<proteinExistence type="predicted"/>
<dbReference type="NCBIfam" id="NF041918">
    <property type="entry name" value="SAMP1"/>
    <property type="match status" value="1"/>
</dbReference>
<protein>
    <submittedName>
        <fullName evidence="1">MoaD family protein</fullName>
    </submittedName>
</protein>
<dbReference type="InterPro" id="IPR003749">
    <property type="entry name" value="ThiS/MoaD-like"/>
</dbReference>
<dbReference type="GeneID" id="79949167"/>
<dbReference type="KEGG" id="manq:L1994_02190"/>
<gene>
    <name evidence="1" type="ORF">L1994_02190</name>
</gene>
<organism evidence="1 2">
    <name type="scientific">Methanomicrobium antiquum</name>
    <dbReference type="NCBI Taxonomy" id="487686"/>
    <lineage>
        <taxon>Archaea</taxon>
        <taxon>Methanobacteriati</taxon>
        <taxon>Methanobacteriota</taxon>
        <taxon>Stenosarchaea group</taxon>
        <taxon>Methanomicrobia</taxon>
        <taxon>Methanomicrobiales</taxon>
        <taxon>Methanomicrobiaceae</taxon>
        <taxon>Methanomicrobium</taxon>
    </lineage>
</organism>
<dbReference type="EMBL" id="CP091092">
    <property type="protein sequence ID" value="WFN37220.1"/>
    <property type="molecule type" value="Genomic_DNA"/>
</dbReference>
<dbReference type="AlphaFoldDB" id="A0AAF0FWG2"/>
<dbReference type="InterPro" id="IPR054834">
    <property type="entry name" value="SAMP1_3"/>
</dbReference>
<evidence type="ECO:0000313" key="1">
    <source>
        <dbReference type="EMBL" id="WFN37220.1"/>
    </source>
</evidence>
<dbReference type="NCBIfam" id="TIGR01687">
    <property type="entry name" value="moaD_arch"/>
    <property type="match status" value="1"/>
</dbReference>
<keyword evidence="2" id="KW-1185">Reference proteome</keyword>
<name>A0AAF0FWG2_9EURY</name>
<dbReference type="Pfam" id="PF02597">
    <property type="entry name" value="ThiS"/>
    <property type="match status" value="1"/>
</dbReference>
<reference evidence="1" key="1">
    <citation type="submission" date="2022-01" db="EMBL/GenBank/DDBJ databases">
        <title>Complete genome of Methanomicrobium antiquum DSM 21220.</title>
        <authorList>
            <person name="Chen S.-C."/>
            <person name="You Y.-T."/>
            <person name="Zhou Y.-Z."/>
            <person name="Lai M.-C."/>
        </authorList>
    </citation>
    <scope>NUCLEOTIDE SEQUENCE</scope>
    <source>
        <strain evidence="1">DSM 21220</strain>
    </source>
</reference>
<evidence type="ECO:0000313" key="2">
    <source>
        <dbReference type="Proteomes" id="UP001218895"/>
    </source>
</evidence>
<dbReference type="InterPro" id="IPR010038">
    <property type="entry name" value="MoaD_arc-typ"/>
</dbReference>
<sequence length="94" mass="10787">MRIKIKFYARFQEYFGSEIIKEIDNNSSDTLKNIAKSVTEDNPEGQAFIFDDAGNFYDYVILMKNGERIYSDNADEIFVEDGDEIRIFPPVSGG</sequence>
<dbReference type="InterPro" id="IPR016155">
    <property type="entry name" value="Mopterin_synth/thiamin_S_b"/>
</dbReference>
<dbReference type="SUPFAM" id="SSF54285">
    <property type="entry name" value="MoaD/ThiS"/>
    <property type="match status" value="1"/>
</dbReference>
<dbReference type="RefSeq" id="WP_278100060.1">
    <property type="nucleotide sequence ID" value="NZ_CP091092.1"/>
</dbReference>
<accession>A0AAF0FWG2</accession>
<dbReference type="InterPro" id="IPR012675">
    <property type="entry name" value="Beta-grasp_dom_sf"/>
</dbReference>
<dbReference type="Gene3D" id="3.10.20.30">
    <property type="match status" value="1"/>
</dbReference>
<dbReference type="Proteomes" id="UP001218895">
    <property type="component" value="Chromosome"/>
</dbReference>